<dbReference type="EMBL" id="FRBN01000011">
    <property type="protein sequence ID" value="SHL33390.1"/>
    <property type="molecule type" value="Genomic_DNA"/>
</dbReference>
<proteinExistence type="predicted"/>
<protein>
    <submittedName>
        <fullName evidence="2">EH_Signature domain-containing protein</fullName>
    </submittedName>
</protein>
<evidence type="ECO:0000259" key="1">
    <source>
        <dbReference type="Pfam" id="PF15611"/>
    </source>
</evidence>
<dbReference type="AlphaFoldDB" id="A0A1M6ZSG9"/>
<evidence type="ECO:0000313" key="2">
    <source>
        <dbReference type="EMBL" id="SHL33390.1"/>
    </source>
</evidence>
<organism evidence="2 3">
    <name type="scientific">Roseovarius marisflavi</name>
    <dbReference type="NCBI Taxonomy" id="1054996"/>
    <lineage>
        <taxon>Bacteria</taxon>
        <taxon>Pseudomonadati</taxon>
        <taxon>Pseudomonadota</taxon>
        <taxon>Alphaproteobacteria</taxon>
        <taxon>Rhodobacterales</taxon>
        <taxon>Roseobacteraceae</taxon>
        <taxon>Roseovarius</taxon>
    </lineage>
</organism>
<dbReference type="STRING" id="1054996.SAMN05444414_11124"/>
<name>A0A1M6ZSG9_9RHOB</name>
<dbReference type="InterPro" id="IPR028943">
    <property type="entry name" value="ZorC_EH_Signature_dom"/>
</dbReference>
<reference evidence="3" key="1">
    <citation type="submission" date="2016-11" db="EMBL/GenBank/DDBJ databases">
        <authorList>
            <person name="Varghese N."/>
            <person name="Submissions S."/>
        </authorList>
    </citation>
    <scope>NUCLEOTIDE SEQUENCE [LARGE SCALE GENOMIC DNA]</scope>
    <source>
        <strain evidence="3">DSM 29327</strain>
    </source>
</reference>
<accession>A0A1M6ZSG9</accession>
<evidence type="ECO:0000313" key="3">
    <source>
        <dbReference type="Proteomes" id="UP000184191"/>
    </source>
</evidence>
<feature type="domain" description="Zorya protein ZorC EH" evidence="1">
    <location>
        <begin position="2"/>
        <end position="97"/>
    </location>
</feature>
<keyword evidence="3" id="KW-1185">Reference proteome</keyword>
<sequence length="111" mass="12862">MIDEAWVAFGASARQYAQRHLVGSDNNHTNRRFGRQLDRGGSTSLLVMRIGNKIVVDGCHSYKTHIFRQNDPKAPKLYQRTYYCDDIMRSSWSSKSHSSIPSWKIWVMQNV</sequence>
<dbReference type="Proteomes" id="UP000184191">
    <property type="component" value="Unassembled WGS sequence"/>
</dbReference>
<gene>
    <name evidence="2" type="ORF">SAMN05444414_11124</name>
</gene>
<dbReference type="Pfam" id="PF15611">
    <property type="entry name" value="EH_Signature"/>
    <property type="match status" value="1"/>
</dbReference>